<dbReference type="WBParaSite" id="Pan_g7078.t1">
    <property type="protein sequence ID" value="Pan_g7078.t1"/>
    <property type="gene ID" value="Pan_g7078"/>
</dbReference>
<dbReference type="InterPro" id="IPR013320">
    <property type="entry name" value="ConA-like_dom_sf"/>
</dbReference>
<evidence type="ECO:0000313" key="2">
    <source>
        <dbReference type="Proteomes" id="UP000492821"/>
    </source>
</evidence>
<evidence type="ECO:0000259" key="1">
    <source>
        <dbReference type="SMART" id="SM00137"/>
    </source>
</evidence>
<evidence type="ECO:0000313" key="3">
    <source>
        <dbReference type="WBParaSite" id="Pan_g7078.t1"/>
    </source>
</evidence>
<organism evidence="2 3">
    <name type="scientific">Panagrellus redivivus</name>
    <name type="common">Microworm</name>
    <dbReference type="NCBI Taxonomy" id="6233"/>
    <lineage>
        <taxon>Eukaryota</taxon>
        <taxon>Metazoa</taxon>
        <taxon>Ecdysozoa</taxon>
        <taxon>Nematoda</taxon>
        <taxon>Chromadorea</taxon>
        <taxon>Rhabditida</taxon>
        <taxon>Tylenchina</taxon>
        <taxon>Panagrolaimomorpha</taxon>
        <taxon>Panagrolaimoidea</taxon>
        <taxon>Panagrolaimidae</taxon>
        <taxon>Panagrellus</taxon>
    </lineage>
</organism>
<proteinExistence type="predicted"/>
<reference evidence="2" key="1">
    <citation type="journal article" date="2013" name="Genetics">
        <title>The draft genome and transcriptome of Panagrellus redivivus are shaped by the harsh demands of a free-living lifestyle.</title>
        <authorList>
            <person name="Srinivasan J."/>
            <person name="Dillman A.R."/>
            <person name="Macchietto M.G."/>
            <person name="Heikkinen L."/>
            <person name="Lakso M."/>
            <person name="Fracchia K.M."/>
            <person name="Antoshechkin I."/>
            <person name="Mortazavi A."/>
            <person name="Wong G."/>
            <person name="Sternberg P.W."/>
        </authorList>
    </citation>
    <scope>NUCLEOTIDE SEQUENCE [LARGE SCALE GENOMIC DNA]</scope>
    <source>
        <strain evidence="2">MT8872</strain>
    </source>
</reference>
<dbReference type="Proteomes" id="UP000492821">
    <property type="component" value="Unassembled WGS sequence"/>
</dbReference>
<keyword evidence="2" id="KW-1185">Reference proteome</keyword>
<dbReference type="AlphaFoldDB" id="A0A7E4W7N1"/>
<dbReference type="SMART" id="SM00137">
    <property type="entry name" value="MAM"/>
    <property type="match status" value="1"/>
</dbReference>
<name>A0A7E4W7N1_PANRE</name>
<dbReference type="GO" id="GO:0016020">
    <property type="term" value="C:membrane"/>
    <property type="evidence" value="ECO:0007669"/>
    <property type="project" value="InterPro"/>
</dbReference>
<dbReference type="InterPro" id="IPR000998">
    <property type="entry name" value="MAM_dom"/>
</dbReference>
<feature type="domain" description="MAM" evidence="1">
    <location>
        <begin position="65"/>
        <end position="237"/>
    </location>
</feature>
<sequence>MIVQFIVLFHKTKACAPPISFGGSHDPAVATMNALKLLGDPTHAQNGNNPVVLDPSAAPGSIKDPVDLFCYDFDEKCRWRNMEGDGIDELDWFQGSGFLDESKLRIATGTEQSPDGFYSIVAADKALSPDKNAVLASDIIDCQMGPAELRFQYWTSPGVRIVVCTKGTTHTYPQFDFCSEPIENGDPGPAFVSLPDLSGQAFQIFIRSENFVLETPTLQGGFAIIDNLEYFGDLCSKGMGVFNHGVNFIPLQGPMNNDITEETETTAELATEEEKLIPLGTNPVFSPPEATTPAPFVTLLAKQRQIRPPATTPLPFTTQRSQFTPVNANACTTLNCTFSSGICLDYIEHTDWKIAHGPVGNPATGIRGDASLLPFNREGAFAFITGPKPYSRIKTRPFEVEQDVNFLFAYYKVSQKAELRLIMKRENETIEEVLFEAPPTTIESRRWFRESRVLTVGRYDYITFEVRNLPSNAYVGLDEFIILNEQMQPFCPVVAESTFINSFDDNSGK</sequence>
<dbReference type="SUPFAM" id="SSF49899">
    <property type="entry name" value="Concanavalin A-like lectins/glucanases"/>
    <property type="match status" value="1"/>
</dbReference>
<accession>A0A7E4W7N1</accession>
<protein>
    <submittedName>
        <fullName evidence="3">MAM domain-containing protein</fullName>
    </submittedName>
</protein>
<reference evidence="3" key="2">
    <citation type="submission" date="2020-10" db="UniProtKB">
        <authorList>
            <consortium name="WormBaseParasite"/>
        </authorList>
    </citation>
    <scope>IDENTIFICATION</scope>
</reference>